<feature type="transmembrane region" description="Helical" evidence="7">
    <location>
        <begin position="358"/>
        <end position="380"/>
    </location>
</feature>
<dbReference type="Pfam" id="PF02687">
    <property type="entry name" value="FtsX"/>
    <property type="match status" value="1"/>
</dbReference>
<evidence type="ECO:0000256" key="6">
    <source>
        <dbReference type="ARBA" id="ARBA00038076"/>
    </source>
</evidence>
<comment type="similarity">
    <text evidence="6">Belongs to the ABC-4 integral membrane protein family.</text>
</comment>
<evidence type="ECO:0000256" key="1">
    <source>
        <dbReference type="ARBA" id="ARBA00004651"/>
    </source>
</evidence>
<dbReference type="GO" id="GO:0005886">
    <property type="term" value="C:plasma membrane"/>
    <property type="evidence" value="ECO:0007669"/>
    <property type="project" value="UniProtKB-SubCell"/>
</dbReference>
<gene>
    <name evidence="10" type="ordered locus">Desti_2539</name>
</gene>
<keyword evidence="5 7" id="KW-0472">Membrane</keyword>
<feature type="transmembrane region" description="Helical" evidence="7">
    <location>
        <begin position="320"/>
        <end position="343"/>
    </location>
</feature>
<name>I4C6M8_DESTA</name>
<dbReference type="PANTHER" id="PTHR30572:SF4">
    <property type="entry name" value="ABC TRANSPORTER PERMEASE YTRF"/>
    <property type="match status" value="1"/>
</dbReference>
<dbReference type="AlphaFoldDB" id="I4C6M8"/>
<evidence type="ECO:0000256" key="2">
    <source>
        <dbReference type="ARBA" id="ARBA00022475"/>
    </source>
</evidence>
<dbReference type="RefSeq" id="WP_014810361.1">
    <property type="nucleotide sequence ID" value="NC_018025.1"/>
</dbReference>
<evidence type="ECO:0000256" key="7">
    <source>
        <dbReference type="SAM" id="Phobius"/>
    </source>
</evidence>
<protein>
    <submittedName>
        <fullName evidence="10">ABC-type transport system, involved in lipoprotein release, permease component</fullName>
    </submittedName>
</protein>
<evidence type="ECO:0000256" key="5">
    <source>
        <dbReference type="ARBA" id="ARBA00023136"/>
    </source>
</evidence>
<feature type="domain" description="MacB-like periplasmic core" evidence="9">
    <location>
        <begin position="25"/>
        <end position="235"/>
    </location>
</feature>
<keyword evidence="2" id="KW-1003">Cell membrane</keyword>
<feature type="transmembrane region" description="Helical" evidence="7">
    <location>
        <begin position="271"/>
        <end position="296"/>
    </location>
</feature>
<dbReference type="Proteomes" id="UP000006055">
    <property type="component" value="Chromosome"/>
</dbReference>
<evidence type="ECO:0000313" key="11">
    <source>
        <dbReference type="Proteomes" id="UP000006055"/>
    </source>
</evidence>
<keyword evidence="11" id="KW-1185">Reference proteome</keyword>
<sequence>MLIYDLTRISLKQIYRNKRRYKSVIIGISLGIAGLVTIITMGQSVESDLSRNLELLGSTTIIKATWDTEKMTQWHNGQYYQNDVDELRQLPGCRFVSPIVWTWAYTFSRDRTKIQGRLMGVESNFFDAVHLPVETGRIIGDNDLRRMSSVCVLGKRIKNSLFKPEENPLGSTIFIDGNMFTVIGILGGMEDPLFDETILIPFTVARSRFAYMYEIKDIYVRAVNWDIVGQLQQQIYELLLRNRPAFADSVEVRSFPERIQTVQRAVLLVKVFLYFALMVTLVLGGLGITNVMLAAVQERTTEIGLRKAVGATDKMIMSQFLLESVCISFTGAIIGIFSGYLLVEWLIRIFQTMPDQEVFYASLAGGVLFSVILGITSGLLPARRASQLDAAEAMSFE</sequence>
<dbReference type="Pfam" id="PF12704">
    <property type="entry name" value="MacB_PCD"/>
    <property type="match status" value="1"/>
</dbReference>
<dbReference type="EMBL" id="CP003360">
    <property type="protein sequence ID" value="AFM25219.1"/>
    <property type="molecule type" value="Genomic_DNA"/>
</dbReference>
<evidence type="ECO:0000313" key="10">
    <source>
        <dbReference type="EMBL" id="AFM25219.1"/>
    </source>
</evidence>
<evidence type="ECO:0000259" key="9">
    <source>
        <dbReference type="Pfam" id="PF12704"/>
    </source>
</evidence>
<evidence type="ECO:0000256" key="4">
    <source>
        <dbReference type="ARBA" id="ARBA00022989"/>
    </source>
</evidence>
<dbReference type="InterPro" id="IPR003838">
    <property type="entry name" value="ABC3_permease_C"/>
</dbReference>
<dbReference type="GO" id="GO:0022857">
    <property type="term" value="F:transmembrane transporter activity"/>
    <property type="evidence" value="ECO:0007669"/>
    <property type="project" value="TreeGrafter"/>
</dbReference>
<organism evidence="10 11">
    <name type="scientific">Desulfomonile tiedjei (strain ATCC 49306 / DSM 6799 / DCB-1)</name>
    <dbReference type="NCBI Taxonomy" id="706587"/>
    <lineage>
        <taxon>Bacteria</taxon>
        <taxon>Pseudomonadati</taxon>
        <taxon>Thermodesulfobacteriota</taxon>
        <taxon>Desulfomonilia</taxon>
        <taxon>Desulfomonilales</taxon>
        <taxon>Desulfomonilaceae</taxon>
        <taxon>Desulfomonile</taxon>
    </lineage>
</organism>
<dbReference type="KEGG" id="dti:Desti_2539"/>
<dbReference type="PANTHER" id="PTHR30572">
    <property type="entry name" value="MEMBRANE COMPONENT OF TRANSPORTER-RELATED"/>
    <property type="match status" value="1"/>
</dbReference>
<keyword evidence="10" id="KW-0449">Lipoprotein</keyword>
<comment type="subcellular location">
    <subcellularLocation>
        <location evidence="1">Cell membrane</location>
        <topology evidence="1">Multi-pass membrane protein</topology>
    </subcellularLocation>
</comment>
<dbReference type="OrthoDB" id="9802264at2"/>
<feature type="transmembrane region" description="Helical" evidence="7">
    <location>
        <begin position="21"/>
        <end position="42"/>
    </location>
</feature>
<proteinExistence type="inferred from homology"/>
<dbReference type="eggNOG" id="COG0577">
    <property type="taxonomic scope" value="Bacteria"/>
</dbReference>
<dbReference type="STRING" id="706587.Desti_2539"/>
<evidence type="ECO:0000259" key="8">
    <source>
        <dbReference type="Pfam" id="PF02687"/>
    </source>
</evidence>
<evidence type="ECO:0000256" key="3">
    <source>
        <dbReference type="ARBA" id="ARBA00022692"/>
    </source>
</evidence>
<dbReference type="HOGENOM" id="CLU_000604_8_0_7"/>
<feature type="domain" description="ABC3 transporter permease C-terminal" evidence="8">
    <location>
        <begin position="275"/>
        <end position="388"/>
    </location>
</feature>
<reference evidence="11" key="1">
    <citation type="submission" date="2012-06" db="EMBL/GenBank/DDBJ databases">
        <title>Complete sequence of chromosome of Desulfomonile tiedjei DSM 6799.</title>
        <authorList>
            <person name="Lucas S."/>
            <person name="Copeland A."/>
            <person name="Lapidus A."/>
            <person name="Glavina del Rio T."/>
            <person name="Dalin E."/>
            <person name="Tice H."/>
            <person name="Bruce D."/>
            <person name="Goodwin L."/>
            <person name="Pitluck S."/>
            <person name="Peters L."/>
            <person name="Ovchinnikova G."/>
            <person name="Zeytun A."/>
            <person name="Lu M."/>
            <person name="Kyrpides N."/>
            <person name="Mavromatis K."/>
            <person name="Ivanova N."/>
            <person name="Brettin T."/>
            <person name="Detter J.C."/>
            <person name="Han C."/>
            <person name="Larimer F."/>
            <person name="Land M."/>
            <person name="Hauser L."/>
            <person name="Markowitz V."/>
            <person name="Cheng J.-F."/>
            <person name="Hugenholtz P."/>
            <person name="Woyke T."/>
            <person name="Wu D."/>
            <person name="Spring S."/>
            <person name="Schroeder M."/>
            <person name="Brambilla E."/>
            <person name="Klenk H.-P."/>
            <person name="Eisen J.A."/>
        </authorList>
    </citation>
    <scope>NUCLEOTIDE SEQUENCE [LARGE SCALE GENOMIC DNA]</scope>
    <source>
        <strain evidence="11">ATCC 49306 / DSM 6799 / DCB-1</strain>
    </source>
</reference>
<keyword evidence="3 7" id="KW-0812">Transmembrane</keyword>
<dbReference type="InterPro" id="IPR025857">
    <property type="entry name" value="MacB_PCD"/>
</dbReference>
<accession>I4C6M8</accession>
<keyword evidence="4 7" id="KW-1133">Transmembrane helix</keyword>
<dbReference type="InterPro" id="IPR050250">
    <property type="entry name" value="Macrolide_Exporter_MacB"/>
</dbReference>